<dbReference type="Proteomes" id="UP001153334">
    <property type="component" value="Unassembled WGS sequence"/>
</dbReference>
<accession>A0ACC2IZV0</accession>
<keyword evidence="2" id="KW-1185">Reference proteome</keyword>
<evidence type="ECO:0000313" key="1">
    <source>
        <dbReference type="EMBL" id="KAJ8120609.1"/>
    </source>
</evidence>
<sequence length="74" mass="8073">MRVEIFQIALVALVGFTTAAPVGASPDTLDKRLLPAWPYPATDRIPITGPGPGKAKRELPPPYQELYRSVAKEE</sequence>
<proteinExistence type="predicted"/>
<comment type="caution">
    <text evidence="1">The sequence shown here is derived from an EMBL/GenBank/DDBJ whole genome shotgun (WGS) entry which is preliminary data.</text>
</comment>
<protein>
    <submittedName>
        <fullName evidence="1">Uncharacterized protein</fullName>
    </submittedName>
</protein>
<dbReference type="EMBL" id="JAPESX010000584">
    <property type="protein sequence ID" value="KAJ8120609.1"/>
    <property type="molecule type" value="Genomic_DNA"/>
</dbReference>
<organism evidence="1 2">
    <name type="scientific">Nemania bipapillata</name>
    <dbReference type="NCBI Taxonomy" id="110536"/>
    <lineage>
        <taxon>Eukaryota</taxon>
        <taxon>Fungi</taxon>
        <taxon>Dikarya</taxon>
        <taxon>Ascomycota</taxon>
        <taxon>Pezizomycotina</taxon>
        <taxon>Sordariomycetes</taxon>
        <taxon>Xylariomycetidae</taxon>
        <taxon>Xylariales</taxon>
        <taxon>Xylariaceae</taxon>
        <taxon>Nemania</taxon>
    </lineage>
</organism>
<reference evidence="1" key="1">
    <citation type="submission" date="2022-11" db="EMBL/GenBank/DDBJ databases">
        <title>Genome Sequence of Nemania bipapillata.</title>
        <authorList>
            <person name="Buettner E."/>
        </authorList>
    </citation>
    <scope>NUCLEOTIDE SEQUENCE</scope>
    <source>
        <strain evidence="1">CP14</strain>
    </source>
</reference>
<name>A0ACC2IZV0_9PEZI</name>
<evidence type="ECO:0000313" key="2">
    <source>
        <dbReference type="Proteomes" id="UP001153334"/>
    </source>
</evidence>
<gene>
    <name evidence="1" type="ORF">ONZ43_g2724</name>
</gene>